<gene>
    <name evidence="1" type="ORF">N478_22440</name>
</gene>
<dbReference type="RefSeq" id="WP_063381818.1">
    <property type="nucleotide sequence ID" value="NZ_AUXX01000029.1"/>
</dbReference>
<sequence>MKIQISGDYGEPKADDLFWPLQKKLNDCFKKHMTGVYFNALVMLSIVFRVSGKVLDFGSEGPEKLKHIKKDSELTIDLVFPQTFWRGIDKKELKSSVAGSLLECMDVMLDKAKELNEVQDVEGFTRDVERAIAEFKEG</sequence>
<dbReference type="Proteomes" id="UP000076661">
    <property type="component" value="Unassembled WGS sequence"/>
</dbReference>
<comment type="caution">
    <text evidence="1">The sequence shown here is derived from an EMBL/GenBank/DDBJ whole genome shotgun (WGS) entry which is preliminary data.</text>
</comment>
<protein>
    <submittedName>
        <fullName evidence="1">Uncharacterized protein</fullName>
    </submittedName>
</protein>
<accession>A0A162C903</accession>
<name>A0A162C903_9GAMM</name>
<proteinExistence type="predicted"/>
<dbReference type="PATRIC" id="fig|1365257.3.peg.3305"/>
<dbReference type="EMBL" id="AUXX01000029">
    <property type="protein sequence ID" value="KZN64206.1"/>
    <property type="molecule type" value="Genomic_DNA"/>
</dbReference>
<evidence type="ECO:0000313" key="2">
    <source>
        <dbReference type="Proteomes" id="UP000076661"/>
    </source>
</evidence>
<evidence type="ECO:0000313" key="1">
    <source>
        <dbReference type="EMBL" id="KZN64206.1"/>
    </source>
</evidence>
<organism evidence="1 2">
    <name type="scientific">Pseudoalteromonas luteoviolacea S4060-1</name>
    <dbReference type="NCBI Taxonomy" id="1365257"/>
    <lineage>
        <taxon>Bacteria</taxon>
        <taxon>Pseudomonadati</taxon>
        <taxon>Pseudomonadota</taxon>
        <taxon>Gammaproteobacteria</taxon>
        <taxon>Alteromonadales</taxon>
        <taxon>Pseudoalteromonadaceae</taxon>
        <taxon>Pseudoalteromonas</taxon>
    </lineage>
</organism>
<dbReference type="AlphaFoldDB" id="A0A162C903"/>
<reference evidence="1 2" key="1">
    <citation type="submission" date="2013-07" db="EMBL/GenBank/DDBJ databases">
        <title>Comparative Genomic and Metabolomic Analysis of Twelve Strains of Pseudoalteromonas luteoviolacea.</title>
        <authorList>
            <person name="Vynne N.G."/>
            <person name="Mansson M."/>
            <person name="Gram L."/>
        </authorList>
    </citation>
    <scope>NUCLEOTIDE SEQUENCE [LARGE SCALE GENOMIC DNA]</scope>
    <source>
        <strain evidence="1 2">S4060-1</strain>
    </source>
</reference>